<dbReference type="AlphaFoldDB" id="A0A163US73"/>
<evidence type="ECO:0000313" key="1">
    <source>
        <dbReference type="EMBL" id="KZE73758.1"/>
    </source>
</evidence>
<organism evidence="1 2">
    <name type="scientific">Paenibacillus elgii</name>
    <dbReference type="NCBI Taxonomy" id="189691"/>
    <lineage>
        <taxon>Bacteria</taxon>
        <taxon>Bacillati</taxon>
        <taxon>Bacillota</taxon>
        <taxon>Bacilli</taxon>
        <taxon>Bacillales</taxon>
        <taxon>Paenibacillaceae</taxon>
        <taxon>Paenibacillus</taxon>
    </lineage>
</organism>
<dbReference type="EMBL" id="LQRA01000088">
    <property type="protein sequence ID" value="KZE73758.1"/>
    <property type="molecule type" value="Genomic_DNA"/>
</dbReference>
<reference evidence="2" key="1">
    <citation type="submission" date="2016-01" db="EMBL/GenBank/DDBJ databases">
        <title>Draft genome of Chromobacterium sp. F49.</title>
        <authorList>
            <person name="Hong K.W."/>
        </authorList>
    </citation>
    <scope>NUCLEOTIDE SEQUENCE [LARGE SCALE GENOMIC DNA]</scope>
    <source>
        <strain evidence="2">M63</strain>
    </source>
</reference>
<protein>
    <submittedName>
        <fullName evidence="1">Uncharacterized protein</fullName>
    </submittedName>
</protein>
<dbReference type="Proteomes" id="UP000076563">
    <property type="component" value="Unassembled WGS sequence"/>
</dbReference>
<sequence>MVQKDEWLLAEGDRFPGRTYGEVVLEPAYEQAKAELLEPMLEVNKAHLLMLREQRLIGQEEAERIAAALEAKWFFYIAC</sequence>
<keyword evidence="2" id="KW-1185">Reference proteome</keyword>
<dbReference type="InterPro" id="IPR024083">
    <property type="entry name" value="Fumarase/histidase_N"/>
</dbReference>
<dbReference type="Gene3D" id="1.10.275.10">
    <property type="entry name" value="Fumarase/aspartase (N-terminal domain)"/>
    <property type="match status" value="1"/>
</dbReference>
<gene>
    <name evidence="1" type="ORF">AV654_04050</name>
</gene>
<proteinExistence type="predicted"/>
<dbReference type="STRING" id="1007103.GCA_000213315_01649"/>
<name>A0A163US73_9BACL</name>
<dbReference type="eggNOG" id="COG0165">
    <property type="taxonomic scope" value="Bacteria"/>
</dbReference>
<evidence type="ECO:0000313" key="2">
    <source>
        <dbReference type="Proteomes" id="UP000076563"/>
    </source>
</evidence>
<accession>A0A163US73</accession>
<comment type="caution">
    <text evidence="1">The sequence shown here is derived from an EMBL/GenBank/DDBJ whole genome shotgun (WGS) entry which is preliminary data.</text>
</comment>